<evidence type="ECO:0000256" key="1">
    <source>
        <dbReference type="SAM" id="MobiDB-lite"/>
    </source>
</evidence>
<evidence type="ECO:0000256" key="2">
    <source>
        <dbReference type="SAM" id="Phobius"/>
    </source>
</evidence>
<accession>A0A0E3SGQ1</accession>
<reference evidence="3 4" key="1">
    <citation type="submission" date="2014-07" db="EMBL/GenBank/DDBJ databases">
        <title>Methanogenic archaea and the global carbon cycle.</title>
        <authorList>
            <person name="Henriksen J.R."/>
            <person name="Luke J."/>
            <person name="Reinhart S."/>
            <person name="Benedict M.N."/>
            <person name="Youngblut N.D."/>
            <person name="Metcalf M.E."/>
            <person name="Whitaker R.J."/>
            <person name="Metcalf W.W."/>
        </authorList>
    </citation>
    <scope>NUCLEOTIDE SEQUENCE [LARGE SCALE GENOMIC DNA]</scope>
    <source>
        <strain evidence="3 4">HB-1</strain>
    </source>
</reference>
<keyword evidence="2" id="KW-1133">Transmembrane helix</keyword>
<name>A0A0E3SGQ1_9EURY</name>
<keyword evidence="4" id="KW-1185">Reference proteome</keyword>
<feature type="transmembrane region" description="Helical" evidence="2">
    <location>
        <begin position="65"/>
        <end position="87"/>
    </location>
</feature>
<proteinExistence type="predicted"/>
<keyword evidence="2" id="KW-0812">Transmembrane</keyword>
<dbReference type="EMBL" id="CP009516">
    <property type="protein sequence ID" value="AKB80321.1"/>
    <property type="molecule type" value="Genomic_DNA"/>
</dbReference>
<evidence type="ECO:0000313" key="3">
    <source>
        <dbReference type="EMBL" id="AKB80321.1"/>
    </source>
</evidence>
<keyword evidence="2" id="KW-0472">Membrane</keyword>
<evidence type="ECO:0000313" key="4">
    <source>
        <dbReference type="Proteomes" id="UP000033101"/>
    </source>
</evidence>
<sequence>MKTKPADMTENNKKTLPVINNGPGSSQKVIQSSYKEINLGCGCGAASCENCPGALGMKAGSDKDVVYRNVFVYLMIVTVILVATYVVKEALTSLLI</sequence>
<feature type="region of interest" description="Disordered" evidence="1">
    <location>
        <begin position="1"/>
        <end position="24"/>
    </location>
</feature>
<dbReference type="AlphaFoldDB" id="A0A0E3SGQ1"/>
<organism evidence="3 4">
    <name type="scientific">Methanosarcina horonobensis HB-1 = JCM 15518</name>
    <dbReference type="NCBI Taxonomy" id="1434110"/>
    <lineage>
        <taxon>Archaea</taxon>
        <taxon>Methanobacteriati</taxon>
        <taxon>Methanobacteriota</taxon>
        <taxon>Stenosarchaea group</taxon>
        <taxon>Methanomicrobia</taxon>
        <taxon>Methanosarcinales</taxon>
        <taxon>Methanosarcinaceae</taxon>
        <taxon>Methanosarcina</taxon>
    </lineage>
</organism>
<dbReference type="KEGG" id="mhor:MSHOH_3838"/>
<dbReference type="PATRIC" id="fig|1434110.4.peg.4897"/>
<dbReference type="HOGENOM" id="CLU_183483_0_0_2"/>
<protein>
    <submittedName>
        <fullName evidence="3">Uncharacterized protein</fullName>
    </submittedName>
</protein>
<dbReference type="Proteomes" id="UP000033101">
    <property type="component" value="Chromosome"/>
</dbReference>
<feature type="compositionally biased region" description="Basic and acidic residues" evidence="1">
    <location>
        <begin position="1"/>
        <end position="13"/>
    </location>
</feature>
<gene>
    <name evidence="3" type="ORF">MSHOH_3838</name>
</gene>